<dbReference type="OrthoDB" id="8690069at2"/>
<evidence type="ECO:0000313" key="5">
    <source>
        <dbReference type="EMBL" id="KXF83448.1"/>
    </source>
</evidence>
<dbReference type="NCBIfam" id="NF037995">
    <property type="entry name" value="TRAP_S1"/>
    <property type="match status" value="1"/>
</dbReference>
<dbReference type="STRING" id="294935.ATN88_04940"/>
<evidence type="ECO:0000256" key="3">
    <source>
        <dbReference type="ARBA" id="ARBA00022729"/>
    </source>
</evidence>
<dbReference type="Proteomes" id="UP000070529">
    <property type="component" value="Unassembled WGS sequence"/>
</dbReference>
<comment type="caution">
    <text evidence="5">The sequence shown here is derived from an EMBL/GenBank/DDBJ whole genome shotgun (WGS) entry which is preliminary data.</text>
</comment>
<dbReference type="GO" id="GO:0055085">
    <property type="term" value="P:transmembrane transport"/>
    <property type="evidence" value="ECO:0007669"/>
    <property type="project" value="InterPro"/>
</dbReference>
<dbReference type="InterPro" id="IPR038404">
    <property type="entry name" value="TRAP_DctP_sf"/>
</dbReference>
<keyword evidence="3 4" id="KW-0732">Signal</keyword>
<dbReference type="Gene3D" id="3.40.190.170">
    <property type="entry name" value="Bacterial extracellular solute-binding protein, family 7"/>
    <property type="match status" value="1"/>
</dbReference>
<keyword evidence="2" id="KW-0813">Transport</keyword>
<sequence length="344" mass="39325">MSSCTPATLKFLFFLIFSFASLQTHADDTETQVWRFGLEEIDGSVQDVYAQEFKRLVESKSEGKIKVDIFSYGTLGESEDLTALTANGTLQLTHASTGILGDLISEIQVFTIPYLFSADDRINQQVLSTNKVIYEVIGDALIDKNLRLMTLYLEGEMVWSTNKLVRHPRDFGGFKMRVMNAPLIKQTYTLFGAEPIPLPYSQIYGALQTSIIDGQVNPLFAIEEMKFYEVTDYLIWAGQQRFTTSIIANQSWYLSLSKHEKEMLGEAFKHMSDYIYQHQIALNAAQLKKIRHYKPDMILVHLTQRERNRFKKLAAPVRKAYLEENGDKGKRLLLTLEEAFSGKQ</sequence>
<dbReference type="AlphaFoldDB" id="A0A135IDH0"/>
<organism evidence="5 6">
    <name type="scientific">Enterovibrio coralii</name>
    <dbReference type="NCBI Taxonomy" id="294935"/>
    <lineage>
        <taxon>Bacteria</taxon>
        <taxon>Pseudomonadati</taxon>
        <taxon>Pseudomonadota</taxon>
        <taxon>Gammaproteobacteria</taxon>
        <taxon>Vibrionales</taxon>
        <taxon>Vibrionaceae</taxon>
        <taxon>Enterovibrio</taxon>
    </lineage>
</organism>
<dbReference type="RefSeq" id="WP_067411909.1">
    <property type="nucleotide sequence ID" value="NZ_LNTY01000006.1"/>
</dbReference>
<proteinExistence type="inferred from homology"/>
<evidence type="ECO:0000256" key="1">
    <source>
        <dbReference type="ARBA" id="ARBA00009023"/>
    </source>
</evidence>
<feature type="chain" id="PRO_5007465950" evidence="4">
    <location>
        <begin position="27"/>
        <end position="344"/>
    </location>
</feature>
<evidence type="ECO:0000313" key="6">
    <source>
        <dbReference type="Proteomes" id="UP000070529"/>
    </source>
</evidence>
<dbReference type="InterPro" id="IPR018389">
    <property type="entry name" value="DctP_fam"/>
</dbReference>
<reference evidence="5 6" key="1">
    <citation type="submission" date="2015-11" db="EMBL/GenBank/DDBJ databases">
        <title>Genomic Taxonomy of the Vibrionaceae.</title>
        <authorList>
            <person name="Gomez-Gil B."/>
            <person name="Enciso-Ibarra J."/>
        </authorList>
    </citation>
    <scope>NUCLEOTIDE SEQUENCE [LARGE SCALE GENOMIC DNA]</scope>
    <source>
        <strain evidence="5 6">CAIM 912</strain>
    </source>
</reference>
<dbReference type="Pfam" id="PF03480">
    <property type="entry name" value="DctP"/>
    <property type="match status" value="1"/>
</dbReference>
<dbReference type="EMBL" id="LNTY01000006">
    <property type="protein sequence ID" value="KXF83448.1"/>
    <property type="molecule type" value="Genomic_DNA"/>
</dbReference>
<gene>
    <name evidence="5" type="ORF">ATN88_04940</name>
</gene>
<feature type="signal peptide" evidence="4">
    <location>
        <begin position="1"/>
        <end position="26"/>
    </location>
</feature>
<dbReference type="PANTHER" id="PTHR33376:SF7">
    <property type="entry name" value="C4-DICARBOXYLATE-BINDING PROTEIN DCTB"/>
    <property type="match status" value="1"/>
</dbReference>
<accession>A0A135IDH0</accession>
<keyword evidence="6" id="KW-1185">Reference proteome</keyword>
<evidence type="ECO:0000256" key="2">
    <source>
        <dbReference type="ARBA" id="ARBA00022448"/>
    </source>
</evidence>
<evidence type="ECO:0000256" key="4">
    <source>
        <dbReference type="SAM" id="SignalP"/>
    </source>
</evidence>
<name>A0A135IDH0_9GAMM</name>
<comment type="similarity">
    <text evidence="1">Belongs to the bacterial solute-binding protein 7 family.</text>
</comment>
<dbReference type="PANTHER" id="PTHR33376">
    <property type="match status" value="1"/>
</dbReference>
<protein>
    <submittedName>
        <fullName evidence="5">C4-dicarboxylate ABC transporter</fullName>
    </submittedName>
</protein>